<sequence length="595" mass="67140">MGKSRNFKTFFLLTVLILTMVTVAACSKNTNTPAEEEKPNNEPVASANNAEGTTEVDYSKLPTANLKMTDRWLVVENQDKDPLKAELEKRLNIKLKFESPKEPGYNQALTMMLADGEMTDIVNDGYFLNDFTMKAFKEDMLTDMGAIVAKEPERYKTLNKMFNDPLWKFTNKFMFGDENKNYVMWDFWGLVSPPAGMAMYNGALINEVNGGKTPTTYDEFIAYLYNVKKAKPDVTPLSGRIDAGNNLWIMFSSLFFRTHGVDPYSIEDWNGDAKYEETATSEDAKNVWKEIAKLYADGIIEKDFLTRGSDRIPEAVGNFANGKYAVFLSNSPGAYGIGADWFVQEWKKVNPNAELGKDLMVDTQPITGPKGSANYLLPEVAIAEAATSIYVDSDAPDRALDVIDYIMSNEGQNLKWYGIQGVHYDQIKEDGTVEGFNYEKFRDEVTQIYMPGEDRQEWAPFSNLEKQMYYQIDSALDLMDAIKKGRSFGMEAAAKNNPTLAKYGEAYMAAAKLQPIYEVFAEKIWSTDENLSTIKAKVKQVQDTWYMKFIVGGPEFVESSWSKFVTELQDAGIQQLIDAKNEQAAKLKVDFENLG</sequence>
<evidence type="ECO:0000256" key="2">
    <source>
        <dbReference type="SAM" id="MobiDB-lite"/>
    </source>
</evidence>
<protein>
    <recommendedName>
        <fullName evidence="6">ABC transporter substrate-binding protein</fullName>
    </recommendedName>
</protein>
<evidence type="ECO:0000256" key="1">
    <source>
        <dbReference type="ARBA" id="ARBA00022729"/>
    </source>
</evidence>
<gene>
    <name evidence="4" type="ORF">ACFFJ8_25880</name>
</gene>
<dbReference type="Proteomes" id="UP001589818">
    <property type="component" value="Unassembled WGS sequence"/>
</dbReference>
<dbReference type="PANTHER" id="PTHR43649">
    <property type="entry name" value="ARABINOSE-BINDING PROTEIN-RELATED"/>
    <property type="match status" value="1"/>
</dbReference>
<feature type="signal peptide" evidence="3">
    <location>
        <begin position="1"/>
        <end position="24"/>
    </location>
</feature>
<dbReference type="PANTHER" id="PTHR43649:SF33">
    <property type="entry name" value="POLYGALACTURONAN_RHAMNOGALACTURONAN-BINDING PROTEIN YTCQ"/>
    <property type="match status" value="1"/>
</dbReference>
<reference evidence="4 5" key="1">
    <citation type="submission" date="2024-09" db="EMBL/GenBank/DDBJ databases">
        <authorList>
            <person name="Sun Q."/>
            <person name="Mori K."/>
        </authorList>
    </citation>
    <scope>NUCLEOTIDE SEQUENCE [LARGE SCALE GENOMIC DNA]</scope>
    <source>
        <strain evidence="4 5">CCM 4839</strain>
    </source>
</reference>
<evidence type="ECO:0000313" key="5">
    <source>
        <dbReference type="Proteomes" id="UP001589818"/>
    </source>
</evidence>
<accession>A0ABV6JFS9</accession>
<dbReference type="PROSITE" id="PS51257">
    <property type="entry name" value="PROKAR_LIPOPROTEIN"/>
    <property type="match status" value="1"/>
</dbReference>
<evidence type="ECO:0000313" key="4">
    <source>
        <dbReference type="EMBL" id="MFC0394779.1"/>
    </source>
</evidence>
<evidence type="ECO:0000256" key="3">
    <source>
        <dbReference type="SAM" id="SignalP"/>
    </source>
</evidence>
<dbReference type="Gene3D" id="3.40.190.10">
    <property type="entry name" value="Periplasmic binding protein-like II"/>
    <property type="match status" value="2"/>
</dbReference>
<dbReference type="RefSeq" id="WP_204815947.1">
    <property type="nucleotide sequence ID" value="NZ_JANHOF010000001.1"/>
</dbReference>
<keyword evidence="1 3" id="KW-0732">Signal</keyword>
<proteinExistence type="predicted"/>
<comment type="caution">
    <text evidence="4">The sequence shown here is derived from an EMBL/GenBank/DDBJ whole genome shotgun (WGS) entry which is preliminary data.</text>
</comment>
<feature type="region of interest" description="Disordered" evidence="2">
    <location>
        <begin position="31"/>
        <end position="56"/>
    </location>
</feature>
<feature type="chain" id="PRO_5046790840" description="ABC transporter substrate-binding protein" evidence="3">
    <location>
        <begin position="25"/>
        <end position="595"/>
    </location>
</feature>
<evidence type="ECO:0008006" key="6">
    <source>
        <dbReference type="Google" id="ProtNLM"/>
    </source>
</evidence>
<dbReference type="SUPFAM" id="SSF53850">
    <property type="entry name" value="Periplasmic binding protein-like II"/>
    <property type="match status" value="1"/>
</dbReference>
<organism evidence="4 5">
    <name type="scientific">Paenibacillus mendelii</name>
    <dbReference type="NCBI Taxonomy" id="206163"/>
    <lineage>
        <taxon>Bacteria</taxon>
        <taxon>Bacillati</taxon>
        <taxon>Bacillota</taxon>
        <taxon>Bacilli</taxon>
        <taxon>Bacillales</taxon>
        <taxon>Paenibacillaceae</taxon>
        <taxon>Paenibacillus</taxon>
    </lineage>
</organism>
<name>A0ABV6JFS9_9BACL</name>
<dbReference type="InterPro" id="IPR050490">
    <property type="entry name" value="Bact_solute-bd_prot1"/>
</dbReference>
<keyword evidence="5" id="KW-1185">Reference proteome</keyword>
<dbReference type="EMBL" id="JBHLVF010000041">
    <property type="protein sequence ID" value="MFC0394779.1"/>
    <property type="molecule type" value="Genomic_DNA"/>
</dbReference>